<dbReference type="PANTHER" id="PTHR31323">
    <property type="entry name" value="MECHANOSENSITIVE ION CHANNEL PROTEIN MSY2"/>
    <property type="match status" value="1"/>
</dbReference>
<feature type="compositionally biased region" description="Polar residues" evidence="1">
    <location>
        <begin position="14"/>
        <end position="26"/>
    </location>
</feature>
<sequence>MTSFPKPPTPPRQGLTSPSKSQTPKSGSHIRLTSTTTTTRSHSQQNSFASLEELMKKDDLAERGLMHSIEERRTTVPTDGGDVWRASVNGERPPLGAVPLDQFSNVVCLADQNSLGGSWNSGDHKRRLSGSLAGGGSSHGSSQNSAGKLADIARKMRQKAIVATTLDGSDTAGSSQATSSSNHRRGQSRAGAILDSIQEQQEQPDAVFDNVMGLTGTPNSDETNDTNNPTLEIEQATNSTDRLLTGAMHVEELFETFQQQQDQQAQADTEPEPEKFVVAEGANDPVVEEQEQLLADPATVPTYSSLTQSACAANSEVSVSNSPRFRPHHQKQSPKLLRAKSAAKKRKARWQRFVGTWCNPLKLFQRLWNLLWHQSYVLHIVVPCFATAWFAYYVLDNPKPSFLPGNASLSWWLNFMGQQVLILECSRIFQWVLIDKLVLGTRLAVQCLGPLLTLVFIQARGYPFCMATWGFLDLILLEGSNSIEQCWFYFTGLYLQGDGSGEVILSSDLYIRLLVSMILAGSATAIKRTAVAMYFGKRTFMAFKPRLERLLKDVVLVSELAALAEEAEIAASEEEKLLQDTPVGKEKSVSQVKFLGDVTWSRSPRSSRRALKKGGNAAQKGHGGSSNHPHPPNTSGDSDSDDDDDSELTTQNDIRPPTERPDLQHDASGNLRIKDLLDHWDEPVNRMDKSLNASISDILRFRRALTFMDDDHLFGETFGPASTRDELITSAHDVYHRLLKLTPGRNKLSCEFYDMLALDDDGETVNVGKRKALRKLFRPDRSNELSLLAFVQCCDSLYKKLRYFRANVGNASVIDHALEAIVDGAFSFVLILLLLSVMRINPWPLLVSISTLLVSISFAVGSSASKWFEGMLLVAARRPYDLGDRIYMNDPSIIITDGLWYCWFVEDINLFHTTVRYAGTNEVATINNGSVANMRIVNGARSPNAAVWFQFAYRANLMEDGNIDKVKAALEEYAKNNPRNWHSFSYFRVDEVHPELEKLVVTIGLQHRSAWQDLVRILEAKAAVMCWLMEYSRKLGIIYDELPRRELLYYAGSLKDGAVKQHRYQLHDPSNITPGSFPIPSSTQSEGNQEIAQMMQHVPRAPSDATFLQQLQHSHG</sequence>
<feature type="compositionally biased region" description="Basic residues" evidence="1">
    <location>
        <begin position="325"/>
        <end position="338"/>
    </location>
</feature>
<dbReference type="AlphaFoldDB" id="A0A9N8DKT4"/>
<feature type="compositionally biased region" description="Basic and acidic residues" evidence="1">
    <location>
        <begin position="656"/>
        <end position="665"/>
    </location>
</feature>
<feature type="region of interest" description="Disordered" evidence="1">
    <location>
        <begin position="164"/>
        <end position="189"/>
    </location>
</feature>
<evidence type="ECO:0000256" key="1">
    <source>
        <dbReference type="SAM" id="MobiDB-lite"/>
    </source>
</evidence>
<dbReference type="PANTHER" id="PTHR31323:SF1">
    <property type="entry name" value="MECHANOSENSITIVE ION CHANNEL PROTEIN"/>
    <property type="match status" value="1"/>
</dbReference>
<evidence type="ECO:0000313" key="2">
    <source>
        <dbReference type="EMBL" id="CAB9504502.1"/>
    </source>
</evidence>
<dbReference type="OrthoDB" id="46580at2759"/>
<evidence type="ECO:0000313" key="3">
    <source>
        <dbReference type="Proteomes" id="UP001153069"/>
    </source>
</evidence>
<feature type="compositionally biased region" description="Polar residues" evidence="1">
    <location>
        <begin position="166"/>
        <end position="181"/>
    </location>
</feature>
<gene>
    <name evidence="2" type="ORF">SEMRO_199_G084380.1</name>
</gene>
<dbReference type="GO" id="GO:0005262">
    <property type="term" value="F:calcium channel activity"/>
    <property type="evidence" value="ECO:0007669"/>
    <property type="project" value="TreeGrafter"/>
</dbReference>
<feature type="region of interest" description="Disordered" evidence="1">
    <location>
        <begin position="317"/>
        <end position="338"/>
    </location>
</feature>
<name>A0A9N8DKT4_9STRA</name>
<feature type="region of interest" description="Disordered" evidence="1">
    <location>
        <begin position="116"/>
        <end position="148"/>
    </location>
</feature>
<feature type="region of interest" description="Disordered" evidence="1">
    <location>
        <begin position="600"/>
        <end position="668"/>
    </location>
</feature>
<feature type="compositionally biased region" description="Acidic residues" evidence="1">
    <location>
        <begin position="638"/>
        <end position="647"/>
    </location>
</feature>
<accession>A0A9N8DKT4</accession>
<keyword evidence="3" id="KW-1185">Reference proteome</keyword>
<dbReference type="GO" id="GO:0006874">
    <property type="term" value="P:intracellular calcium ion homeostasis"/>
    <property type="evidence" value="ECO:0007669"/>
    <property type="project" value="TreeGrafter"/>
</dbReference>
<feature type="region of interest" description="Disordered" evidence="1">
    <location>
        <begin position="1"/>
        <end position="47"/>
    </location>
</feature>
<organism evidence="2 3">
    <name type="scientific">Seminavis robusta</name>
    <dbReference type="NCBI Taxonomy" id="568900"/>
    <lineage>
        <taxon>Eukaryota</taxon>
        <taxon>Sar</taxon>
        <taxon>Stramenopiles</taxon>
        <taxon>Ochrophyta</taxon>
        <taxon>Bacillariophyta</taxon>
        <taxon>Bacillariophyceae</taxon>
        <taxon>Bacillariophycidae</taxon>
        <taxon>Naviculales</taxon>
        <taxon>Naviculaceae</taxon>
        <taxon>Seminavis</taxon>
    </lineage>
</organism>
<proteinExistence type="predicted"/>
<protein>
    <submittedName>
        <fullName evidence="2">Uncharacterized protein</fullName>
    </submittedName>
</protein>
<dbReference type="EMBL" id="CAICTM010000198">
    <property type="protein sequence ID" value="CAB9504502.1"/>
    <property type="molecule type" value="Genomic_DNA"/>
</dbReference>
<feature type="compositionally biased region" description="Polar residues" evidence="1">
    <location>
        <begin position="625"/>
        <end position="636"/>
    </location>
</feature>
<feature type="compositionally biased region" description="Pro residues" evidence="1">
    <location>
        <begin position="1"/>
        <end position="11"/>
    </location>
</feature>
<dbReference type="Proteomes" id="UP001153069">
    <property type="component" value="Unassembled WGS sequence"/>
</dbReference>
<comment type="caution">
    <text evidence="2">The sequence shown here is derived from an EMBL/GenBank/DDBJ whole genome shotgun (WGS) entry which is preliminary data.</text>
</comment>
<reference evidence="2" key="1">
    <citation type="submission" date="2020-06" db="EMBL/GenBank/DDBJ databases">
        <authorList>
            <consortium name="Plant Systems Biology data submission"/>
        </authorList>
    </citation>
    <scope>NUCLEOTIDE SEQUENCE</scope>
    <source>
        <strain evidence="2">D6</strain>
    </source>
</reference>